<keyword evidence="3" id="KW-0249">Electron transport</keyword>
<feature type="region of interest" description="Disordered" evidence="7">
    <location>
        <begin position="135"/>
        <end position="156"/>
    </location>
</feature>
<dbReference type="PANTHER" id="PTHR45663">
    <property type="entry name" value="GEO12009P1"/>
    <property type="match status" value="1"/>
</dbReference>
<keyword evidence="5" id="KW-0676">Redox-active center</keyword>
<dbReference type="Gene3D" id="3.40.30.10">
    <property type="entry name" value="Glutaredoxin"/>
    <property type="match status" value="1"/>
</dbReference>
<keyword evidence="4" id="KW-1015">Disulfide bond</keyword>
<evidence type="ECO:0000313" key="10">
    <source>
        <dbReference type="Proteomes" id="UP000196230"/>
    </source>
</evidence>
<dbReference type="PROSITE" id="PS00194">
    <property type="entry name" value="THIOREDOXIN_1"/>
    <property type="match status" value="1"/>
</dbReference>
<sequence length="156" mass="16477">MTASAADAGENPSERIPAMATTDLTLESFQQTIAENDTVLVDFWAEWCGPCKQFAPVFEAASEQHDDVAFVKVDTEDQQQLAAMAGITSIPTLMAFRGGVLVFSQPGALPAPALEDLVQQVKGLDIEEVRRMAAEQAAKNDAAAQGGQAQGGQPQA</sequence>
<dbReference type="InterPro" id="IPR005746">
    <property type="entry name" value="Thioredoxin"/>
</dbReference>
<dbReference type="InterPro" id="IPR013766">
    <property type="entry name" value="Thioredoxin_domain"/>
</dbReference>
<dbReference type="CDD" id="cd02947">
    <property type="entry name" value="TRX_family"/>
    <property type="match status" value="1"/>
</dbReference>
<evidence type="ECO:0000256" key="6">
    <source>
        <dbReference type="NCBIfam" id="TIGR01068"/>
    </source>
</evidence>
<evidence type="ECO:0000256" key="7">
    <source>
        <dbReference type="SAM" id="MobiDB-lite"/>
    </source>
</evidence>
<dbReference type="GO" id="GO:0016740">
    <property type="term" value="F:transferase activity"/>
    <property type="evidence" value="ECO:0007669"/>
    <property type="project" value="UniProtKB-KW"/>
</dbReference>
<dbReference type="InterPro" id="IPR017937">
    <property type="entry name" value="Thioredoxin_CS"/>
</dbReference>
<reference evidence="9 10" key="1">
    <citation type="submission" date="2017-02" db="EMBL/GenBank/DDBJ databases">
        <authorList>
            <person name="Peterson S.W."/>
        </authorList>
    </citation>
    <scope>NUCLEOTIDE SEQUENCE [LARGE SCALE GENOMIC DNA]</scope>
    <source>
        <strain evidence="9 10">2B3F</strain>
    </source>
</reference>
<dbReference type="Pfam" id="PF00085">
    <property type="entry name" value="Thioredoxin"/>
    <property type="match status" value="1"/>
</dbReference>
<evidence type="ECO:0000256" key="2">
    <source>
        <dbReference type="ARBA" id="ARBA00022448"/>
    </source>
</evidence>
<dbReference type="PANTHER" id="PTHR45663:SF40">
    <property type="entry name" value="THIOREDOXIN 2"/>
    <property type="match status" value="1"/>
</dbReference>
<name>A0A1R4IWR0_9MICC</name>
<dbReference type="PRINTS" id="PR00421">
    <property type="entry name" value="THIOREDOXIN"/>
</dbReference>
<evidence type="ECO:0000256" key="4">
    <source>
        <dbReference type="ARBA" id="ARBA00023157"/>
    </source>
</evidence>
<dbReference type="GO" id="GO:0005829">
    <property type="term" value="C:cytosol"/>
    <property type="evidence" value="ECO:0007669"/>
    <property type="project" value="TreeGrafter"/>
</dbReference>
<dbReference type="AlphaFoldDB" id="A0A1R4IWR0"/>
<keyword evidence="2" id="KW-0813">Transport</keyword>
<protein>
    <recommendedName>
        <fullName evidence="6">Thioredoxin</fullName>
    </recommendedName>
</protein>
<evidence type="ECO:0000259" key="8">
    <source>
        <dbReference type="PROSITE" id="PS51352"/>
    </source>
</evidence>
<dbReference type="FunFam" id="3.40.30.10:FF:000155">
    <property type="entry name" value="Thioredoxin"/>
    <property type="match status" value="1"/>
</dbReference>
<dbReference type="EMBL" id="FUKP01000031">
    <property type="protein sequence ID" value="SJN24272.1"/>
    <property type="molecule type" value="Genomic_DNA"/>
</dbReference>
<dbReference type="NCBIfam" id="TIGR01068">
    <property type="entry name" value="thioredoxin"/>
    <property type="match status" value="1"/>
</dbReference>
<comment type="similarity">
    <text evidence="1">Belongs to the thioredoxin family.</text>
</comment>
<evidence type="ECO:0000313" key="9">
    <source>
        <dbReference type="EMBL" id="SJN24272.1"/>
    </source>
</evidence>
<gene>
    <name evidence="9" type="ORF">FM125_05040</name>
</gene>
<dbReference type="PROSITE" id="PS51352">
    <property type="entry name" value="THIOREDOXIN_2"/>
    <property type="match status" value="1"/>
</dbReference>
<dbReference type="InterPro" id="IPR036249">
    <property type="entry name" value="Thioredoxin-like_sf"/>
</dbReference>
<dbReference type="Proteomes" id="UP000196230">
    <property type="component" value="Unassembled WGS sequence"/>
</dbReference>
<feature type="domain" description="Thioredoxin" evidence="8">
    <location>
        <begin position="1"/>
        <end position="123"/>
    </location>
</feature>
<accession>A0A1R4IWR0</accession>
<keyword evidence="9" id="KW-0808">Transferase</keyword>
<dbReference type="SUPFAM" id="SSF52833">
    <property type="entry name" value="Thioredoxin-like"/>
    <property type="match status" value="1"/>
</dbReference>
<evidence type="ECO:0000256" key="5">
    <source>
        <dbReference type="ARBA" id="ARBA00023284"/>
    </source>
</evidence>
<dbReference type="GO" id="GO:0015035">
    <property type="term" value="F:protein-disulfide reductase activity"/>
    <property type="evidence" value="ECO:0007669"/>
    <property type="project" value="UniProtKB-UniRule"/>
</dbReference>
<proteinExistence type="inferred from homology"/>
<organism evidence="9 10">
    <name type="scientific">Micrococcus lylae</name>
    <dbReference type="NCBI Taxonomy" id="1273"/>
    <lineage>
        <taxon>Bacteria</taxon>
        <taxon>Bacillati</taxon>
        <taxon>Actinomycetota</taxon>
        <taxon>Actinomycetes</taxon>
        <taxon>Micrococcales</taxon>
        <taxon>Micrococcaceae</taxon>
        <taxon>Micrococcus</taxon>
    </lineage>
</organism>
<evidence type="ECO:0000256" key="3">
    <source>
        <dbReference type="ARBA" id="ARBA00022982"/>
    </source>
</evidence>
<evidence type="ECO:0000256" key="1">
    <source>
        <dbReference type="ARBA" id="ARBA00008987"/>
    </source>
</evidence>